<proteinExistence type="predicted"/>
<comment type="caution">
    <text evidence="1">The sequence shown here is derived from an EMBL/GenBank/DDBJ whole genome shotgun (WGS) entry which is preliminary data.</text>
</comment>
<sequence length="168" mass="19443">MASIWINAERKIVDVDDSWDILASKNQADELLSDSIKGKYITSFIKGDQIRMFLDAMITRVNITEKPYVLHYRCDGPHKAQFMRMMVSKENDDRFLIEHDLIKSEKIDPEILFKEDATSPQKRCAVCGKVNFKDGWFDALTNRKIFGTTHELKTQSTICPDCEDKIPH</sequence>
<dbReference type="AlphaFoldDB" id="A0A937FDD2"/>
<keyword evidence="2" id="KW-1185">Reference proteome</keyword>
<gene>
    <name evidence="1" type="ORF">JL102_19530</name>
</gene>
<name>A0A937FDD2_9BACT</name>
<organism evidence="1 2">
    <name type="scientific">Fulvivirga sediminis</name>
    <dbReference type="NCBI Taxonomy" id="2803949"/>
    <lineage>
        <taxon>Bacteria</taxon>
        <taxon>Pseudomonadati</taxon>
        <taxon>Bacteroidota</taxon>
        <taxon>Cytophagia</taxon>
        <taxon>Cytophagales</taxon>
        <taxon>Fulvivirgaceae</taxon>
        <taxon>Fulvivirga</taxon>
    </lineage>
</organism>
<dbReference type="Proteomes" id="UP000659388">
    <property type="component" value="Unassembled WGS sequence"/>
</dbReference>
<evidence type="ECO:0000313" key="1">
    <source>
        <dbReference type="EMBL" id="MBL3658353.1"/>
    </source>
</evidence>
<evidence type="ECO:0000313" key="2">
    <source>
        <dbReference type="Proteomes" id="UP000659388"/>
    </source>
</evidence>
<dbReference type="EMBL" id="JAESIY010000012">
    <property type="protein sequence ID" value="MBL3658353.1"/>
    <property type="molecule type" value="Genomic_DNA"/>
</dbReference>
<accession>A0A937FDD2</accession>
<dbReference type="RefSeq" id="WP_202246145.1">
    <property type="nucleotide sequence ID" value="NZ_JAESIY010000012.1"/>
</dbReference>
<protein>
    <submittedName>
        <fullName evidence="1">Uncharacterized protein</fullName>
    </submittedName>
</protein>
<reference evidence="1" key="1">
    <citation type="submission" date="2021-01" db="EMBL/GenBank/DDBJ databases">
        <title>Fulvivirga kasyanovii gen. nov., sp nov., a novel member of the phylum Bacteroidetes isolated from seawater in a mussel farm.</title>
        <authorList>
            <person name="Zhao L.-H."/>
            <person name="Wang Z.-J."/>
        </authorList>
    </citation>
    <scope>NUCLEOTIDE SEQUENCE</scope>
    <source>
        <strain evidence="1">2943</strain>
    </source>
</reference>